<organism evidence="1 2">
    <name type="scientific">Anaerobaca lacustris</name>
    <dbReference type="NCBI Taxonomy" id="3044600"/>
    <lineage>
        <taxon>Bacteria</taxon>
        <taxon>Pseudomonadati</taxon>
        <taxon>Planctomycetota</taxon>
        <taxon>Phycisphaerae</taxon>
        <taxon>Sedimentisphaerales</taxon>
        <taxon>Anaerobacaceae</taxon>
        <taxon>Anaerobaca</taxon>
    </lineage>
</organism>
<comment type="caution">
    <text evidence="1">The sequence shown here is derived from an EMBL/GenBank/DDBJ whole genome shotgun (WGS) entry which is preliminary data.</text>
</comment>
<dbReference type="PROSITE" id="PS51257">
    <property type="entry name" value="PROKAR_LIPOPROTEIN"/>
    <property type="match status" value="1"/>
</dbReference>
<gene>
    <name evidence="1" type="ORF">QJ522_06185</name>
</gene>
<dbReference type="AlphaFoldDB" id="A0AAW6TSD3"/>
<reference evidence="1" key="1">
    <citation type="submission" date="2023-05" db="EMBL/GenBank/DDBJ databases">
        <title>Anaerotaeda fermentans gen. nov., sp. nov., a novel anaerobic planctomycete of the new family within the order Sedimentisphaerales isolated from Taman Peninsula, Russia.</title>
        <authorList>
            <person name="Khomyakova M.A."/>
            <person name="Merkel A.Y."/>
            <person name="Slobodkin A.I."/>
        </authorList>
    </citation>
    <scope>NUCLEOTIDE SEQUENCE</scope>
    <source>
        <strain evidence="1">M17dextr</strain>
    </source>
</reference>
<keyword evidence="2" id="KW-1185">Reference proteome</keyword>
<accession>A0AAW6TSD3</accession>
<proteinExistence type="predicted"/>
<evidence type="ECO:0000313" key="2">
    <source>
        <dbReference type="Proteomes" id="UP001431776"/>
    </source>
</evidence>
<evidence type="ECO:0000313" key="1">
    <source>
        <dbReference type="EMBL" id="MDI6448626.1"/>
    </source>
</evidence>
<dbReference type="Proteomes" id="UP001431776">
    <property type="component" value="Unassembled WGS sequence"/>
</dbReference>
<sequence length="204" mass="22487">MRLAWETTRSFLGVRGLAAVLFLLLLLASGCATGGKYMTRAEPIVSPPQGKALVTFVRPSNFGGAISFGLWDGDIFIGILGPDMSIQYETAPGEHYFIARAENWACVKADLVADRQYVIKANPVIGAWKARVVLSPVNESDYNKPGELPKVRKWLADAKPMMPNPEHRDAYAEPRRQDVLKAKEMFVSGEGKYLTLVAGDYLPE</sequence>
<name>A0AAW6TSD3_9BACT</name>
<protein>
    <recommendedName>
        <fullName evidence="3">DUF2846 domain-containing protein</fullName>
    </recommendedName>
</protein>
<dbReference type="RefSeq" id="WP_349244036.1">
    <property type="nucleotide sequence ID" value="NZ_JASCXX010000005.1"/>
</dbReference>
<dbReference type="EMBL" id="JASCXX010000005">
    <property type="protein sequence ID" value="MDI6448626.1"/>
    <property type="molecule type" value="Genomic_DNA"/>
</dbReference>
<evidence type="ECO:0008006" key="3">
    <source>
        <dbReference type="Google" id="ProtNLM"/>
    </source>
</evidence>